<evidence type="ECO:0000313" key="2">
    <source>
        <dbReference type="EMBL" id="KAI9636151.1"/>
    </source>
</evidence>
<organism evidence="2 3">
    <name type="scientific">Dioszegia hungarica</name>
    <dbReference type="NCBI Taxonomy" id="4972"/>
    <lineage>
        <taxon>Eukaryota</taxon>
        <taxon>Fungi</taxon>
        <taxon>Dikarya</taxon>
        <taxon>Basidiomycota</taxon>
        <taxon>Agaricomycotina</taxon>
        <taxon>Tremellomycetes</taxon>
        <taxon>Tremellales</taxon>
        <taxon>Bulleribasidiaceae</taxon>
        <taxon>Dioszegia</taxon>
    </lineage>
</organism>
<dbReference type="SUPFAM" id="SSF51197">
    <property type="entry name" value="Clavaminate synthase-like"/>
    <property type="match status" value="1"/>
</dbReference>
<feature type="region of interest" description="Disordered" evidence="1">
    <location>
        <begin position="309"/>
        <end position="331"/>
    </location>
</feature>
<evidence type="ECO:0008006" key="4">
    <source>
        <dbReference type="Google" id="ProtNLM"/>
    </source>
</evidence>
<dbReference type="EMBL" id="JAKWFO010000005">
    <property type="protein sequence ID" value="KAI9636151.1"/>
    <property type="molecule type" value="Genomic_DNA"/>
</dbReference>
<gene>
    <name evidence="2" type="ORF">MKK02DRAFT_33413</name>
</gene>
<evidence type="ECO:0000313" key="3">
    <source>
        <dbReference type="Proteomes" id="UP001164286"/>
    </source>
</evidence>
<evidence type="ECO:0000256" key="1">
    <source>
        <dbReference type="SAM" id="MobiDB-lite"/>
    </source>
</evidence>
<dbReference type="PANTHER" id="PTHR31630">
    <property type="entry name" value="PHYTANOYL-COA DIOXYGENASE-RELATED-RELATED"/>
    <property type="match status" value="1"/>
</dbReference>
<accession>A0AA38LW60</accession>
<dbReference type="Pfam" id="PF05721">
    <property type="entry name" value="PhyH"/>
    <property type="match status" value="1"/>
</dbReference>
<dbReference type="GeneID" id="77727917"/>
<dbReference type="RefSeq" id="XP_052945928.1">
    <property type="nucleotide sequence ID" value="XM_053088712.1"/>
</dbReference>
<feature type="compositionally biased region" description="Basic and acidic residues" evidence="1">
    <location>
        <begin position="314"/>
        <end position="331"/>
    </location>
</feature>
<dbReference type="Gene3D" id="2.60.120.620">
    <property type="entry name" value="q2cbj1_9rhob like domain"/>
    <property type="match status" value="1"/>
</dbReference>
<proteinExistence type="predicted"/>
<comment type="caution">
    <text evidence="2">The sequence shown here is derived from an EMBL/GenBank/DDBJ whole genome shotgun (WGS) entry which is preliminary data.</text>
</comment>
<dbReference type="AlphaFoldDB" id="A0AA38LW60"/>
<dbReference type="PANTHER" id="PTHR31630:SF6">
    <property type="entry name" value="PHYTANOYL-COA DIOXYGENASE-RELATED"/>
    <property type="match status" value="1"/>
</dbReference>
<name>A0AA38LW60_9TREE</name>
<dbReference type="InterPro" id="IPR008775">
    <property type="entry name" value="Phytyl_CoA_dOase-like"/>
</dbReference>
<protein>
    <recommendedName>
        <fullName evidence="4">Phytanoyl-CoA dioxygenase</fullName>
    </recommendedName>
</protein>
<sequence length="345" mass="39353">MSEPAVGFTRPPPKQYSEEDILALPNNLSSAPFMKDLKEKGFCVIPNLVPKEKCDQYIDDALTWLEAFDLGFKRDDKSTWTQDHLPAHGKGGLYNRYACAHEDWIWRIRCEPGVIKAFAELWGTEELIVSFDAVNVTFPYGEHGRKDVDWINPWPHQDQDPNHPIFQLAQGIFTCSESGPEDGGLCVMAKSHLMHQKFFDANGGVDESRTKTALNSYHFRKEEADWYKANGCYEVKVEAPAGSIIMWDSRLMHWNRLPTGDRIRVAGYVCYQPRSQATEEQLKRKAEVFHNRQVATHWPALNDVRELYQGGPTRDGKPDPANRTRPTKEPTETDTLLKLAGVKAY</sequence>
<reference evidence="2" key="1">
    <citation type="journal article" date="2022" name="G3 (Bethesda)">
        <title>High quality genome of the basidiomycete yeast Dioszegia hungarica PDD-24b-2 isolated from cloud water.</title>
        <authorList>
            <person name="Jarrige D."/>
            <person name="Haridas S."/>
            <person name="Bleykasten-Grosshans C."/>
            <person name="Joly M."/>
            <person name="Nadalig T."/>
            <person name="Sancelme M."/>
            <person name="Vuilleumier S."/>
            <person name="Grigoriev I.V."/>
            <person name="Amato P."/>
            <person name="Bringel F."/>
        </authorList>
    </citation>
    <scope>NUCLEOTIDE SEQUENCE</scope>
    <source>
        <strain evidence="2">PDD-24b-2</strain>
    </source>
</reference>
<dbReference type="Proteomes" id="UP001164286">
    <property type="component" value="Unassembled WGS sequence"/>
</dbReference>
<keyword evidence="3" id="KW-1185">Reference proteome</keyword>